<reference evidence="2 3" key="1">
    <citation type="submission" date="2018-06" db="EMBL/GenBank/DDBJ databases">
        <title>Extensive metabolic versatility and redundancy in microbially diverse, dynamic hydrothermal sediments.</title>
        <authorList>
            <person name="Dombrowski N."/>
            <person name="Teske A."/>
            <person name="Baker B.J."/>
        </authorList>
    </citation>
    <scope>NUCLEOTIDE SEQUENCE [LARGE SCALE GENOMIC DNA]</scope>
    <source>
        <strain evidence="2">B34_G17</strain>
    </source>
</reference>
<dbReference type="Proteomes" id="UP000272051">
    <property type="component" value="Unassembled WGS sequence"/>
</dbReference>
<dbReference type="InterPro" id="IPR024502">
    <property type="entry name" value="DUF3194"/>
</dbReference>
<protein>
    <recommendedName>
        <fullName evidence="4">DUF3194 domain-containing protein</fullName>
    </recommendedName>
</protein>
<comment type="caution">
    <text evidence="2">The sequence shown here is derived from an EMBL/GenBank/DDBJ whole genome shotgun (WGS) entry which is preliminary data.</text>
</comment>
<name>A0A497EXZ0_9CREN</name>
<gene>
    <name evidence="2" type="ORF">DRJ33_04750</name>
</gene>
<dbReference type="Pfam" id="PF11419">
    <property type="entry name" value="DUF3194"/>
    <property type="match status" value="1"/>
</dbReference>
<dbReference type="AlphaFoldDB" id="A0A497EXZ0"/>
<proteinExistence type="inferred from homology"/>
<dbReference type="Gene3D" id="3.30.300.100">
    <property type="entry name" value="MTH677-like"/>
    <property type="match status" value="1"/>
</dbReference>
<accession>A0A497EXZ0</accession>
<evidence type="ECO:0008006" key="4">
    <source>
        <dbReference type="Google" id="ProtNLM"/>
    </source>
</evidence>
<organism evidence="2 3">
    <name type="scientific">Thermoproteota archaeon</name>
    <dbReference type="NCBI Taxonomy" id="2056631"/>
    <lineage>
        <taxon>Archaea</taxon>
        <taxon>Thermoproteota</taxon>
    </lineage>
</organism>
<dbReference type="EMBL" id="QMQX01000074">
    <property type="protein sequence ID" value="RLE51989.1"/>
    <property type="molecule type" value="Genomic_DNA"/>
</dbReference>
<dbReference type="InterPro" id="IPR035954">
    <property type="entry name" value="MTH677-like_sf"/>
</dbReference>
<comment type="similarity">
    <text evidence="1">Belongs to the UPF0440 family.</text>
</comment>
<evidence type="ECO:0000313" key="3">
    <source>
        <dbReference type="Proteomes" id="UP000272051"/>
    </source>
</evidence>
<evidence type="ECO:0000313" key="2">
    <source>
        <dbReference type="EMBL" id="RLE51989.1"/>
    </source>
</evidence>
<sequence length="99" mass="11441">MSLGQETVRQICEEAEKAARKFIFSKVKKRYIRNLIVEVLAEQSEEQGLQFTVSIELDVHPIFRGEIKKLVDEATNVALKVIDNNMKVLKHEEKASRRT</sequence>
<evidence type="ECO:0000256" key="1">
    <source>
        <dbReference type="ARBA" id="ARBA00008515"/>
    </source>
</evidence>